<evidence type="ECO:0000313" key="7">
    <source>
        <dbReference type="Proteomes" id="UP000593910"/>
    </source>
</evidence>
<evidence type="ECO:0000256" key="1">
    <source>
        <dbReference type="ARBA" id="ARBA00001946"/>
    </source>
</evidence>
<dbReference type="InterPro" id="IPR015797">
    <property type="entry name" value="NUDIX_hydrolase-like_dom_sf"/>
</dbReference>
<dbReference type="AlphaFoldDB" id="A0A7M3V9P5"/>
<dbReference type="EMBL" id="CP041165">
    <property type="protein sequence ID" value="QOP40478.1"/>
    <property type="molecule type" value="Genomic_DNA"/>
</dbReference>
<dbReference type="NCBIfam" id="TIGR00052">
    <property type="entry name" value="nudix-type nucleoside diphosphatase, YffH/AdpP family"/>
    <property type="match status" value="1"/>
</dbReference>
<feature type="binding site" evidence="3">
    <location>
        <position position="93"/>
    </location>
    <ligand>
        <name>Mg(2+)</name>
        <dbReference type="ChEBI" id="CHEBI:18420"/>
        <label>1</label>
    </ligand>
</feature>
<sequence>MDKITCVKALEDPKYIKPIEIHYTQKDQKKKWEAIISHDSVAILLWHKEKDAFIIVKQLRPPVFNLHKDGYMHELCAGIVDKEIPLSEIAKEEVLEECGYDIPTINLRYVTSFFTSVGISGAKQTLYYGEIDESMRVHDGGGIHDEEIEVIELNTNEAKTFIFDENFQKTPGMMMAFYWFFENIKN</sequence>
<dbReference type="InterPro" id="IPR000086">
    <property type="entry name" value="NUDIX_hydrolase_dom"/>
</dbReference>
<keyword evidence="3" id="KW-0460">Magnesium</keyword>
<feature type="binding site" evidence="3">
    <location>
        <position position="146"/>
    </location>
    <ligand>
        <name>Mg(2+)</name>
        <dbReference type="ChEBI" id="CHEBI:18420"/>
        <label>1</label>
    </ligand>
</feature>
<dbReference type="Gene3D" id="3.90.79.10">
    <property type="entry name" value="Nucleoside Triphosphate Pyrophosphohydrolase"/>
    <property type="match status" value="1"/>
</dbReference>
<dbReference type="CDD" id="cd18887">
    <property type="entry name" value="NUDIX_UGPPase_Nudt14"/>
    <property type="match status" value="1"/>
</dbReference>
<evidence type="ECO:0000313" key="6">
    <source>
        <dbReference type="EMBL" id="QOP40478.1"/>
    </source>
</evidence>
<dbReference type="SUPFAM" id="SSF55811">
    <property type="entry name" value="Nudix"/>
    <property type="match status" value="1"/>
</dbReference>
<feature type="domain" description="Nudix hydrolase" evidence="5">
    <location>
        <begin position="36"/>
        <end position="175"/>
    </location>
</feature>
<protein>
    <submittedName>
        <fullName evidence="6">NUDIX hydrolase</fullName>
    </submittedName>
</protein>
<feature type="binding site" evidence="3">
    <location>
        <position position="97"/>
    </location>
    <ligand>
        <name>Mg(2+)</name>
        <dbReference type="ChEBI" id="CHEBI:18420"/>
        <label>1</label>
    </ligand>
</feature>
<keyword evidence="2 6" id="KW-0378">Hydrolase</keyword>
<dbReference type="PROSITE" id="PS51462">
    <property type="entry name" value="NUDIX"/>
    <property type="match status" value="1"/>
</dbReference>
<dbReference type="GO" id="GO:0008768">
    <property type="term" value="F:UDP-sugar diphosphatase activity"/>
    <property type="evidence" value="ECO:0007669"/>
    <property type="project" value="TreeGrafter"/>
</dbReference>
<dbReference type="GO" id="GO:0006753">
    <property type="term" value="P:nucleoside phosphate metabolic process"/>
    <property type="evidence" value="ECO:0007669"/>
    <property type="project" value="TreeGrafter"/>
</dbReference>
<keyword evidence="3" id="KW-0479">Metal-binding</keyword>
<keyword evidence="7" id="KW-1185">Reference proteome</keyword>
<dbReference type="KEGG" id="smax:FJR03_01475"/>
<dbReference type="InterPro" id="IPR004385">
    <property type="entry name" value="NDP_pyrophosphatase"/>
</dbReference>
<dbReference type="PANTHER" id="PTHR11839:SF15">
    <property type="entry name" value="URIDINE DIPHOSPHATE GLUCOSE PYROPHOSPHATASE NUDT14"/>
    <property type="match status" value="1"/>
</dbReference>
<reference evidence="6 7" key="1">
    <citation type="submission" date="2019-06" db="EMBL/GenBank/DDBJ databases">
        <title>Sulfurimonas gotlandica sp. nov., a chemoautotrophic and psychrotolerant epsilonproteobacterium isolated from a pelagic redoxcline, and an emended description of the genus Sulfurimonas.</title>
        <authorList>
            <person name="Wang S."/>
            <person name="Jiang L."/>
            <person name="Shao Z."/>
        </authorList>
    </citation>
    <scope>NUCLEOTIDE SEQUENCE [LARGE SCALE GENOMIC DNA]</scope>
    <source>
        <strain evidence="6 7">B2</strain>
    </source>
</reference>
<organism evidence="6 7">
    <name type="scientific">Sulfurimonas marina</name>
    <dbReference type="NCBI Taxonomy" id="2590551"/>
    <lineage>
        <taxon>Bacteria</taxon>
        <taxon>Pseudomonadati</taxon>
        <taxon>Campylobacterota</taxon>
        <taxon>Epsilonproteobacteria</taxon>
        <taxon>Campylobacterales</taxon>
        <taxon>Sulfurimonadaceae</taxon>
        <taxon>Sulfurimonas</taxon>
    </lineage>
</organism>
<feature type="short sequence motif" description="Nudix box" evidence="4">
    <location>
        <begin position="78"/>
        <end position="100"/>
    </location>
</feature>
<evidence type="ECO:0000256" key="2">
    <source>
        <dbReference type="ARBA" id="ARBA00022801"/>
    </source>
</evidence>
<evidence type="ECO:0000259" key="5">
    <source>
        <dbReference type="PROSITE" id="PS51462"/>
    </source>
</evidence>
<evidence type="ECO:0000256" key="4">
    <source>
        <dbReference type="PIRSR" id="PIRSR604385-3"/>
    </source>
</evidence>
<comment type="cofactor">
    <cofactor evidence="1 3">
        <name>Mg(2+)</name>
        <dbReference type="ChEBI" id="CHEBI:18420"/>
    </cofactor>
</comment>
<dbReference type="RefSeq" id="WP_193113903.1">
    <property type="nucleotide sequence ID" value="NZ_CP041165.1"/>
</dbReference>
<name>A0A7M3V9P5_9BACT</name>
<gene>
    <name evidence="6" type="ORF">FJR03_01475</name>
</gene>
<dbReference type="PANTHER" id="PTHR11839">
    <property type="entry name" value="UDP/ADP-SUGAR PYROPHOSPHATASE"/>
    <property type="match status" value="1"/>
</dbReference>
<accession>A0A7M3V9P5</accession>
<evidence type="ECO:0000256" key="3">
    <source>
        <dbReference type="PIRSR" id="PIRSR604385-2"/>
    </source>
</evidence>
<dbReference type="Proteomes" id="UP000593910">
    <property type="component" value="Chromosome"/>
</dbReference>
<dbReference type="GO" id="GO:0046872">
    <property type="term" value="F:metal ion binding"/>
    <property type="evidence" value="ECO:0007669"/>
    <property type="project" value="UniProtKB-KW"/>
</dbReference>
<proteinExistence type="predicted"/>
<dbReference type="GO" id="GO:0019693">
    <property type="term" value="P:ribose phosphate metabolic process"/>
    <property type="evidence" value="ECO:0007669"/>
    <property type="project" value="TreeGrafter"/>
</dbReference>
<feature type="binding site" evidence="3">
    <location>
        <position position="77"/>
    </location>
    <ligand>
        <name>Mg(2+)</name>
        <dbReference type="ChEBI" id="CHEBI:18420"/>
        <label>1</label>
    </ligand>
</feature>